<protein>
    <submittedName>
        <fullName evidence="3">Twin-arginine translocation pathway signal</fullName>
    </submittedName>
</protein>
<evidence type="ECO:0000313" key="3">
    <source>
        <dbReference type="EMBL" id="ABG61973.1"/>
    </source>
</evidence>
<dbReference type="eggNOG" id="COG1073">
    <property type="taxonomic scope" value="Bacteria"/>
</dbReference>
<dbReference type="Gene3D" id="3.40.50.1820">
    <property type="entry name" value="alpha/beta hydrolase"/>
    <property type="match status" value="1"/>
</dbReference>
<reference evidence="3" key="1">
    <citation type="submission" date="2006-06" db="EMBL/GenBank/DDBJ databases">
        <title>Complete sequence of chromosome of Chelativorans sp. BNC1.</title>
        <authorList>
            <consortium name="US DOE Joint Genome Institute"/>
            <person name="Copeland A."/>
            <person name="Lucas S."/>
            <person name="Lapidus A."/>
            <person name="Barry K."/>
            <person name="Detter J.C."/>
            <person name="Glavina del Rio T."/>
            <person name="Hammon N."/>
            <person name="Israni S."/>
            <person name="Dalin E."/>
            <person name="Tice H."/>
            <person name="Pitluck S."/>
            <person name="Chertkov O."/>
            <person name="Brettin T."/>
            <person name="Bruce D."/>
            <person name="Han C."/>
            <person name="Tapia R."/>
            <person name="Gilna P."/>
            <person name="Schmutz J."/>
            <person name="Larimer F."/>
            <person name="Land M."/>
            <person name="Hauser L."/>
            <person name="Kyrpides N."/>
            <person name="Mikhailova N."/>
            <person name="Richardson P."/>
        </authorList>
    </citation>
    <scope>NUCLEOTIDE SEQUENCE</scope>
    <source>
        <strain evidence="3">BNC1</strain>
    </source>
</reference>
<organism evidence="3">
    <name type="scientific">Chelativorans sp. (strain BNC1)</name>
    <dbReference type="NCBI Taxonomy" id="266779"/>
    <lineage>
        <taxon>Bacteria</taxon>
        <taxon>Pseudomonadati</taxon>
        <taxon>Pseudomonadota</taxon>
        <taxon>Alphaproteobacteria</taxon>
        <taxon>Hyphomicrobiales</taxon>
        <taxon>Phyllobacteriaceae</taxon>
        <taxon>Chelativorans</taxon>
    </lineage>
</organism>
<evidence type="ECO:0000259" key="2">
    <source>
        <dbReference type="Pfam" id="PF02129"/>
    </source>
</evidence>
<gene>
    <name evidence="3" type="ordered locus">Meso_0572</name>
</gene>
<dbReference type="InterPro" id="IPR051411">
    <property type="entry name" value="Polyketide_trans_af380"/>
</dbReference>
<dbReference type="EMBL" id="CP000390">
    <property type="protein sequence ID" value="ABG61973.1"/>
    <property type="molecule type" value="Genomic_DNA"/>
</dbReference>
<dbReference type="Gene3D" id="1.10.10.800">
    <property type="match status" value="1"/>
</dbReference>
<dbReference type="InterPro" id="IPR000383">
    <property type="entry name" value="Xaa-Pro-like_dom"/>
</dbReference>
<dbReference type="SUPFAM" id="SSF53474">
    <property type="entry name" value="alpha/beta-Hydrolases"/>
    <property type="match status" value="1"/>
</dbReference>
<evidence type="ECO:0000256" key="1">
    <source>
        <dbReference type="SAM" id="SignalP"/>
    </source>
</evidence>
<feature type="chain" id="PRO_5004180170" evidence="1">
    <location>
        <begin position="36"/>
        <end position="340"/>
    </location>
</feature>
<proteinExistence type="predicted"/>
<keyword evidence="1" id="KW-0732">Signal</keyword>
<feature type="domain" description="Xaa-Pro dipeptidyl-peptidase-like" evidence="2">
    <location>
        <begin position="94"/>
        <end position="315"/>
    </location>
</feature>
<dbReference type="AlphaFoldDB" id="Q11KV2"/>
<dbReference type="KEGG" id="mes:Meso_0572"/>
<name>Q11KV2_CHESB</name>
<dbReference type="Pfam" id="PF02129">
    <property type="entry name" value="Peptidase_S15"/>
    <property type="match status" value="1"/>
</dbReference>
<dbReference type="PROSITE" id="PS51318">
    <property type="entry name" value="TAT"/>
    <property type="match status" value="1"/>
</dbReference>
<feature type="signal peptide" evidence="1">
    <location>
        <begin position="1"/>
        <end position="35"/>
    </location>
</feature>
<dbReference type="GO" id="GO:0016787">
    <property type="term" value="F:hydrolase activity"/>
    <property type="evidence" value="ECO:0007669"/>
    <property type="project" value="InterPro"/>
</dbReference>
<dbReference type="PANTHER" id="PTHR47751:SF1">
    <property type="entry name" value="SUPERFAMILY HYDROLASE, PUTATIVE (AFU_ORTHOLOGUE AFUA_2G16580)-RELATED"/>
    <property type="match status" value="1"/>
</dbReference>
<sequence length="340" mass="36266" precursor="true">MTSSLLRPSRRAFLGQSAIAAASIATLGLSGFAKAAPSASAAESAIQKVRFTAGDSFVVGNLYLPTDYRAGVRYPAVVVGGSLTAVKEMMGGIYAAEMASRGYLTLSIDYRHYGESGGGARQYEDPNSKADDLAAAVTYLASREDVRPDGIGLLGVCTSGGTVLYAGARDKRVAAIASVASHLAEPSITPLLYGGPEGVEQRRAAGREARAEYERTGQNRMILAYHNTDQSASHVGPMEYYMDTSRGGGIAEWTNAFAVMSWEPWLDFDPISEAERVTAPTLIVHSDGCALPDQARKAYDLLQGPKMLHWTDGLHFEFYDGAKVSEATDAVARHFGNHLA</sequence>
<dbReference type="HOGENOM" id="CLU_048587_4_0_5"/>
<dbReference type="STRING" id="266779.Meso_0572"/>
<dbReference type="InterPro" id="IPR006311">
    <property type="entry name" value="TAT_signal"/>
</dbReference>
<dbReference type="InterPro" id="IPR029058">
    <property type="entry name" value="AB_hydrolase_fold"/>
</dbReference>
<accession>Q11KV2</accession>
<dbReference type="PANTHER" id="PTHR47751">
    <property type="entry name" value="SUPERFAMILY HYDROLASE, PUTATIVE (AFU_ORTHOLOGUE AFUA_2G16580)-RELATED"/>
    <property type="match status" value="1"/>
</dbReference>